<reference evidence="1 2" key="1">
    <citation type="submission" date="2021-03" db="EMBL/GenBank/DDBJ databases">
        <title>Sequencing the genomes of 1000 actinobacteria strains.</title>
        <authorList>
            <person name="Klenk H.-P."/>
        </authorList>
    </citation>
    <scope>NUCLEOTIDE SEQUENCE [LARGE SCALE GENOMIC DNA]</scope>
    <source>
        <strain evidence="1 2">DSM 44580</strain>
    </source>
</reference>
<comment type="caution">
    <text evidence="1">The sequence shown here is derived from an EMBL/GenBank/DDBJ whole genome shotgun (WGS) entry which is preliminary data.</text>
</comment>
<name>A0ABS5AEU9_9PSEU</name>
<dbReference type="EMBL" id="JAGIOO010000001">
    <property type="protein sequence ID" value="MBP2475114.1"/>
    <property type="molecule type" value="Genomic_DNA"/>
</dbReference>
<protein>
    <recommendedName>
        <fullName evidence="3">DUF3558 domain-containing protein</fullName>
    </recommendedName>
</protein>
<dbReference type="RefSeq" id="WP_158103473.1">
    <property type="nucleotide sequence ID" value="NZ_JAGIOO010000001.1"/>
</dbReference>
<sequence length="193" mass="19617">MLASALLLASGCSGGGGNPGPTSSAGGLGLTASATPSIPPRPKDLAASGLAACDVLTPAQRATFKIDRFSLGTGERADKEPYCHYIVNPIGSTLRYSFSVAPVSNASIEYWFGGVTATVKLIDVSGYPAARVSSVSGAGRPGNQCGINVAIANGKTLGVEGQLVEAPFTEDQMCDKTVEVAKAALATLIERNK</sequence>
<accession>A0ABS5AEU9</accession>
<evidence type="ECO:0000313" key="1">
    <source>
        <dbReference type="EMBL" id="MBP2475114.1"/>
    </source>
</evidence>
<dbReference type="Proteomes" id="UP001519363">
    <property type="component" value="Unassembled WGS sequence"/>
</dbReference>
<evidence type="ECO:0008006" key="3">
    <source>
        <dbReference type="Google" id="ProtNLM"/>
    </source>
</evidence>
<proteinExistence type="predicted"/>
<dbReference type="InterPro" id="IPR024520">
    <property type="entry name" value="DUF3558"/>
</dbReference>
<organism evidence="1 2">
    <name type="scientific">Crossiella equi</name>
    <dbReference type="NCBI Taxonomy" id="130796"/>
    <lineage>
        <taxon>Bacteria</taxon>
        <taxon>Bacillati</taxon>
        <taxon>Actinomycetota</taxon>
        <taxon>Actinomycetes</taxon>
        <taxon>Pseudonocardiales</taxon>
        <taxon>Pseudonocardiaceae</taxon>
        <taxon>Crossiella</taxon>
    </lineage>
</organism>
<gene>
    <name evidence="1" type="ORF">JOF53_003986</name>
</gene>
<keyword evidence="2" id="KW-1185">Reference proteome</keyword>
<dbReference type="Pfam" id="PF12079">
    <property type="entry name" value="DUF3558"/>
    <property type="match status" value="1"/>
</dbReference>
<evidence type="ECO:0000313" key="2">
    <source>
        <dbReference type="Proteomes" id="UP001519363"/>
    </source>
</evidence>